<dbReference type="AlphaFoldDB" id="A0AA40AR01"/>
<keyword evidence="4" id="KW-0472">Membrane</keyword>
<reference evidence="5" key="1">
    <citation type="submission" date="2023-06" db="EMBL/GenBank/DDBJ databases">
        <title>Genome-scale phylogeny and comparative genomics of the fungal order Sordariales.</title>
        <authorList>
            <consortium name="Lawrence Berkeley National Laboratory"/>
            <person name="Hensen N."/>
            <person name="Bonometti L."/>
            <person name="Westerberg I."/>
            <person name="Brannstrom I.O."/>
            <person name="Guillou S."/>
            <person name="Cros-Aarteil S."/>
            <person name="Calhoun S."/>
            <person name="Haridas S."/>
            <person name="Kuo A."/>
            <person name="Mondo S."/>
            <person name="Pangilinan J."/>
            <person name="Riley R."/>
            <person name="Labutti K."/>
            <person name="Andreopoulos B."/>
            <person name="Lipzen A."/>
            <person name="Chen C."/>
            <person name="Yanf M."/>
            <person name="Daum C."/>
            <person name="Ng V."/>
            <person name="Clum A."/>
            <person name="Steindorff A."/>
            <person name="Ohm R."/>
            <person name="Martin F."/>
            <person name="Silar P."/>
            <person name="Natvig D."/>
            <person name="Lalanne C."/>
            <person name="Gautier V."/>
            <person name="Ament-Velasquez S.L."/>
            <person name="Kruys A."/>
            <person name="Hutchinson M.I."/>
            <person name="Powell A.J."/>
            <person name="Barry K."/>
            <person name="Miller A.N."/>
            <person name="Grigoriev I.V."/>
            <person name="Debuchy R."/>
            <person name="Gladieux P."/>
            <person name="Thoren M.H."/>
            <person name="Johannesson H."/>
        </authorList>
    </citation>
    <scope>NUCLEOTIDE SEQUENCE</scope>
    <source>
        <strain evidence="5">SMH4607-1</strain>
    </source>
</reference>
<dbReference type="Proteomes" id="UP001172102">
    <property type="component" value="Unassembled WGS sequence"/>
</dbReference>
<sequence>MALVNAPNKVPEHQRAYQQAYRAHTRIWKIAPRSNIMLTPYLVVMWGTFGGRN</sequence>
<evidence type="ECO:0000256" key="2">
    <source>
        <dbReference type="ARBA" id="ARBA00022792"/>
    </source>
</evidence>
<dbReference type="EMBL" id="JAUKUA010000003">
    <property type="protein sequence ID" value="KAK0720361.1"/>
    <property type="molecule type" value="Genomic_DNA"/>
</dbReference>
<name>A0AA40AR01_9PEZI</name>
<comment type="subcellular location">
    <subcellularLocation>
        <location evidence="1">Mitochondrion inner membrane</location>
    </subcellularLocation>
</comment>
<evidence type="ECO:0000256" key="3">
    <source>
        <dbReference type="ARBA" id="ARBA00023128"/>
    </source>
</evidence>
<evidence type="ECO:0000313" key="5">
    <source>
        <dbReference type="EMBL" id="KAK0720361.1"/>
    </source>
</evidence>
<evidence type="ECO:0000256" key="1">
    <source>
        <dbReference type="ARBA" id="ARBA00004273"/>
    </source>
</evidence>
<gene>
    <name evidence="5" type="ORF">B0H67DRAFT_575892</name>
</gene>
<evidence type="ECO:0000256" key="4">
    <source>
        <dbReference type="ARBA" id="ARBA00023136"/>
    </source>
</evidence>
<proteinExistence type="predicted"/>
<evidence type="ECO:0000313" key="6">
    <source>
        <dbReference type="Proteomes" id="UP001172102"/>
    </source>
</evidence>
<protein>
    <submittedName>
        <fullName evidence="5">Uncharacterized protein</fullName>
    </submittedName>
</protein>
<keyword evidence="3" id="KW-0496">Mitochondrion</keyword>
<dbReference type="GO" id="GO:0005743">
    <property type="term" value="C:mitochondrial inner membrane"/>
    <property type="evidence" value="ECO:0007669"/>
    <property type="project" value="UniProtKB-SubCell"/>
</dbReference>
<comment type="caution">
    <text evidence="5">The sequence shown here is derived from an EMBL/GenBank/DDBJ whole genome shotgun (WGS) entry which is preliminary data.</text>
</comment>
<keyword evidence="2" id="KW-0999">Mitochondrion inner membrane</keyword>
<organism evidence="5 6">
    <name type="scientific">Lasiosphaeris hirsuta</name>
    <dbReference type="NCBI Taxonomy" id="260670"/>
    <lineage>
        <taxon>Eukaryota</taxon>
        <taxon>Fungi</taxon>
        <taxon>Dikarya</taxon>
        <taxon>Ascomycota</taxon>
        <taxon>Pezizomycotina</taxon>
        <taxon>Sordariomycetes</taxon>
        <taxon>Sordariomycetidae</taxon>
        <taxon>Sordariales</taxon>
        <taxon>Lasiosphaeriaceae</taxon>
        <taxon>Lasiosphaeris</taxon>
    </lineage>
</organism>
<dbReference type="Pfam" id="PF02238">
    <property type="entry name" value="COX7a"/>
    <property type="match status" value="1"/>
</dbReference>
<accession>A0AA40AR01</accession>
<dbReference type="InterPro" id="IPR039297">
    <property type="entry name" value="COX7a"/>
</dbReference>
<keyword evidence="6" id="KW-1185">Reference proteome</keyword>